<gene>
    <name evidence="1" type="ORF">GLAREA_09536</name>
</gene>
<dbReference type="HOGENOM" id="CLU_1038480_0_0_1"/>
<accession>S3D8U3</accession>
<proteinExistence type="predicted"/>
<name>S3D8U3_GLAL2</name>
<evidence type="ECO:0000313" key="1">
    <source>
        <dbReference type="EMBL" id="EPE28416.1"/>
    </source>
</evidence>
<dbReference type="EMBL" id="KE145368">
    <property type="protein sequence ID" value="EPE28416.1"/>
    <property type="molecule type" value="Genomic_DNA"/>
</dbReference>
<organism evidence="1 2">
    <name type="scientific">Glarea lozoyensis (strain ATCC 20868 / MF5171)</name>
    <dbReference type="NCBI Taxonomy" id="1116229"/>
    <lineage>
        <taxon>Eukaryota</taxon>
        <taxon>Fungi</taxon>
        <taxon>Dikarya</taxon>
        <taxon>Ascomycota</taxon>
        <taxon>Pezizomycotina</taxon>
        <taxon>Leotiomycetes</taxon>
        <taxon>Helotiales</taxon>
        <taxon>Helotiaceae</taxon>
        <taxon>Glarea</taxon>
    </lineage>
</organism>
<evidence type="ECO:0000313" key="2">
    <source>
        <dbReference type="Proteomes" id="UP000016922"/>
    </source>
</evidence>
<dbReference type="GeneID" id="19468584"/>
<dbReference type="RefSeq" id="XP_008084324.1">
    <property type="nucleotide sequence ID" value="XM_008086133.1"/>
</dbReference>
<keyword evidence="2" id="KW-1185">Reference proteome</keyword>
<dbReference type="KEGG" id="glz:GLAREA_09536"/>
<protein>
    <submittedName>
        <fullName evidence="1">Uncharacterized protein</fullName>
    </submittedName>
</protein>
<dbReference type="AlphaFoldDB" id="S3D8U3"/>
<reference evidence="1 2" key="1">
    <citation type="journal article" date="2013" name="BMC Genomics">
        <title>Genomics-driven discovery of the pneumocandin biosynthetic gene cluster in the fungus Glarea lozoyensis.</title>
        <authorList>
            <person name="Chen L."/>
            <person name="Yue Q."/>
            <person name="Zhang X."/>
            <person name="Xiang M."/>
            <person name="Wang C."/>
            <person name="Li S."/>
            <person name="Che Y."/>
            <person name="Ortiz-Lopez F.J."/>
            <person name="Bills G.F."/>
            <person name="Liu X."/>
            <person name="An Z."/>
        </authorList>
    </citation>
    <scope>NUCLEOTIDE SEQUENCE [LARGE SCALE GENOMIC DNA]</scope>
    <source>
        <strain evidence="2">ATCC 20868 / MF5171</strain>
    </source>
</reference>
<sequence length="268" mass="31080">MTNPTPQVKFVPVSTWLKYNPFSITIDEQYYDKAEDIVAELAWRNDNALTLAVYDKIMFEGRRFERKREEEEIIHLHQCLIQLRRLDIPENLREFESEQPRFVSRLADIYKTADPRIKYIAQITLKWFSRRGQKFVKTHLNLNQENSISYHSCRHLHRISQNFDVVQAIKLINLSTMTRLSRQKNTRRGRTAKSFTPGDVKMAAGLLKAYNNERPPPGLRLSQLARAGVVFGSDGLLVPSTEKCKIEAYNDETTLLICHLLDSDGLQG</sequence>
<dbReference type="Proteomes" id="UP000016922">
    <property type="component" value="Unassembled WGS sequence"/>
</dbReference>